<keyword evidence="2" id="KW-0805">Transcription regulation</keyword>
<dbReference type="GO" id="GO:0016987">
    <property type="term" value="F:sigma factor activity"/>
    <property type="evidence" value="ECO:0007669"/>
    <property type="project" value="UniProtKB-KW"/>
</dbReference>
<dbReference type="GO" id="GO:0003677">
    <property type="term" value="F:DNA binding"/>
    <property type="evidence" value="ECO:0007669"/>
    <property type="project" value="InterPro"/>
</dbReference>
<dbReference type="InterPro" id="IPR014300">
    <property type="entry name" value="RNA_pol_sigma-V"/>
</dbReference>
<dbReference type="GO" id="GO:0006352">
    <property type="term" value="P:DNA-templated transcription initiation"/>
    <property type="evidence" value="ECO:0007669"/>
    <property type="project" value="InterPro"/>
</dbReference>
<organism evidence="7 8">
    <name type="scientific">Bacillus swezeyi</name>
    <dbReference type="NCBI Taxonomy" id="1925020"/>
    <lineage>
        <taxon>Bacteria</taxon>
        <taxon>Bacillati</taxon>
        <taxon>Bacillota</taxon>
        <taxon>Bacilli</taxon>
        <taxon>Bacillales</taxon>
        <taxon>Bacillaceae</taxon>
        <taxon>Bacillus</taxon>
    </lineage>
</organism>
<dbReference type="InterPro" id="IPR036388">
    <property type="entry name" value="WH-like_DNA-bd_sf"/>
</dbReference>
<dbReference type="Gene3D" id="1.10.10.10">
    <property type="entry name" value="Winged helix-like DNA-binding domain superfamily/Winged helix DNA-binding domain"/>
    <property type="match status" value="1"/>
</dbReference>
<dbReference type="Gene3D" id="1.10.1740.10">
    <property type="match status" value="1"/>
</dbReference>
<dbReference type="PANTHER" id="PTHR43133:SF51">
    <property type="entry name" value="RNA POLYMERASE SIGMA FACTOR"/>
    <property type="match status" value="1"/>
</dbReference>
<dbReference type="InterPro" id="IPR039425">
    <property type="entry name" value="RNA_pol_sigma-70-like"/>
</dbReference>
<dbReference type="NCBIfam" id="TIGR02937">
    <property type="entry name" value="sigma70-ECF"/>
    <property type="match status" value="1"/>
</dbReference>
<evidence type="ECO:0000259" key="5">
    <source>
        <dbReference type="Pfam" id="PF04542"/>
    </source>
</evidence>
<dbReference type="InterPro" id="IPR007627">
    <property type="entry name" value="RNA_pol_sigma70_r2"/>
</dbReference>
<evidence type="ECO:0000256" key="2">
    <source>
        <dbReference type="ARBA" id="ARBA00023015"/>
    </source>
</evidence>
<sequence>MIEGGAAVKQTKLVKKAIAGNTRAFEMLFQKHSDQLYRTAYIYVGNKEDALDIVQETAYKAFLSMAQLRNPEYFLTWVTKILIHQAYALLDKKKKIMLMDRPLRGLGQAEEMSLDDKMGLLEAVQHLRIEYQTAIILFYYQDLPIHEIAELMNAPQGTVKTYLKRAKLELKQLLIGGEDEWINKGSKTK</sequence>
<dbReference type="NCBIfam" id="TIGR02954">
    <property type="entry name" value="Sig70_famx3"/>
    <property type="match status" value="1"/>
</dbReference>
<evidence type="ECO:0000259" key="6">
    <source>
        <dbReference type="Pfam" id="PF08281"/>
    </source>
</evidence>
<dbReference type="PANTHER" id="PTHR43133">
    <property type="entry name" value="RNA POLYMERASE ECF-TYPE SIGMA FACTO"/>
    <property type="match status" value="1"/>
</dbReference>
<accession>A0A5M8RIS8</accession>
<keyword evidence="4" id="KW-0804">Transcription</keyword>
<dbReference type="EMBL" id="QSND01000006">
    <property type="protein sequence ID" value="KAA6447330.1"/>
    <property type="molecule type" value="Genomic_DNA"/>
</dbReference>
<dbReference type="InterPro" id="IPR013249">
    <property type="entry name" value="RNA_pol_sigma70_r4_t2"/>
</dbReference>
<dbReference type="InterPro" id="IPR013324">
    <property type="entry name" value="RNA_pol_sigma_r3/r4-like"/>
</dbReference>
<dbReference type="CDD" id="cd06171">
    <property type="entry name" value="Sigma70_r4"/>
    <property type="match status" value="1"/>
</dbReference>
<dbReference type="SUPFAM" id="SSF88946">
    <property type="entry name" value="Sigma2 domain of RNA polymerase sigma factors"/>
    <property type="match status" value="1"/>
</dbReference>
<evidence type="ECO:0000313" key="8">
    <source>
        <dbReference type="Proteomes" id="UP000324326"/>
    </source>
</evidence>
<evidence type="ECO:0000256" key="1">
    <source>
        <dbReference type="ARBA" id="ARBA00010641"/>
    </source>
</evidence>
<keyword evidence="3" id="KW-0731">Sigma factor</keyword>
<evidence type="ECO:0000313" key="7">
    <source>
        <dbReference type="EMBL" id="KAA6447330.1"/>
    </source>
</evidence>
<comment type="similarity">
    <text evidence="1">Belongs to the sigma-70 factor family. ECF subfamily.</text>
</comment>
<dbReference type="InterPro" id="IPR013325">
    <property type="entry name" value="RNA_pol_sigma_r2"/>
</dbReference>
<gene>
    <name evidence="7" type="ORF">DX927_22625</name>
</gene>
<dbReference type="InterPro" id="IPR014284">
    <property type="entry name" value="RNA_pol_sigma-70_dom"/>
</dbReference>
<reference evidence="7 8" key="1">
    <citation type="submission" date="2018-08" db="EMBL/GenBank/DDBJ databases">
        <title>Bacillus phenotypic plasticity.</title>
        <authorList>
            <person name="Hurtado E."/>
        </authorList>
    </citation>
    <scope>NUCLEOTIDE SEQUENCE [LARGE SCALE GENOMIC DNA]</scope>
    <source>
        <strain evidence="7 8">427</strain>
    </source>
</reference>
<name>A0A5M8RIS8_9BACI</name>
<dbReference type="Pfam" id="PF04542">
    <property type="entry name" value="Sigma70_r2"/>
    <property type="match status" value="1"/>
</dbReference>
<protein>
    <submittedName>
        <fullName evidence="7">RNA polymerase</fullName>
    </submittedName>
</protein>
<feature type="domain" description="RNA polymerase sigma factor 70 region 4 type 2" evidence="6">
    <location>
        <begin position="120"/>
        <end position="170"/>
    </location>
</feature>
<dbReference type="AlphaFoldDB" id="A0A5M8RIS8"/>
<evidence type="ECO:0000256" key="4">
    <source>
        <dbReference type="ARBA" id="ARBA00023163"/>
    </source>
</evidence>
<evidence type="ECO:0000256" key="3">
    <source>
        <dbReference type="ARBA" id="ARBA00023082"/>
    </source>
</evidence>
<dbReference type="SUPFAM" id="SSF88659">
    <property type="entry name" value="Sigma3 and sigma4 domains of RNA polymerase sigma factors"/>
    <property type="match status" value="1"/>
</dbReference>
<proteinExistence type="inferred from homology"/>
<dbReference type="RefSeq" id="WP_148959122.1">
    <property type="nucleotide sequence ID" value="NZ_QSND01000006.1"/>
</dbReference>
<dbReference type="Pfam" id="PF08281">
    <property type="entry name" value="Sigma70_r4_2"/>
    <property type="match status" value="1"/>
</dbReference>
<feature type="domain" description="RNA polymerase sigma-70 region 2" evidence="5">
    <location>
        <begin position="28"/>
        <end position="94"/>
    </location>
</feature>
<dbReference type="Proteomes" id="UP000324326">
    <property type="component" value="Unassembled WGS sequence"/>
</dbReference>
<comment type="caution">
    <text evidence="7">The sequence shown here is derived from an EMBL/GenBank/DDBJ whole genome shotgun (WGS) entry which is preliminary data.</text>
</comment>